<dbReference type="GO" id="GO:0016757">
    <property type="term" value="F:glycosyltransferase activity"/>
    <property type="evidence" value="ECO:0007669"/>
    <property type="project" value="UniProtKB-KW"/>
</dbReference>
<dbReference type="InterPro" id="IPR050834">
    <property type="entry name" value="Glycosyltransf_2"/>
</dbReference>
<feature type="domain" description="Glycosyltransferase 2-like" evidence="1">
    <location>
        <begin position="6"/>
        <end position="142"/>
    </location>
</feature>
<gene>
    <name evidence="2" type="ORF">ACFSMZ_03985</name>
</gene>
<dbReference type="Proteomes" id="UP001597373">
    <property type="component" value="Unassembled WGS sequence"/>
</dbReference>
<evidence type="ECO:0000313" key="3">
    <source>
        <dbReference type="Proteomes" id="UP001597373"/>
    </source>
</evidence>
<keyword evidence="2" id="KW-0328">Glycosyltransferase</keyword>
<dbReference type="SUPFAM" id="SSF53448">
    <property type="entry name" value="Nucleotide-diphospho-sugar transferases"/>
    <property type="match status" value="1"/>
</dbReference>
<protein>
    <submittedName>
        <fullName evidence="2">Glycosyltransferase family 2 protein</fullName>
        <ecNumber evidence="2">2.4.-.-</ecNumber>
    </submittedName>
</protein>
<evidence type="ECO:0000313" key="2">
    <source>
        <dbReference type="EMBL" id="MFD2258920.1"/>
    </source>
</evidence>
<dbReference type="Pfam" id="PF00535">
    <property type="entry name" value="Glycos_transf_2"/>
    <property type="match status" value="1"/>
</dbReference>
<dbReference type="EC" id="2.4.-.-" evidence="2"/>
<keyword evidence="2" id="KW-0808">Transferase</keyword>
<accession>A0ABW5DE09</accession>
<dbReference type="PANTHER" id="PTHR43685:SF11">
    <property type="entry name" value="GLYCOSYLTRANSFERASE TAGX-RELATED"/>
    <property type="match status" value="1"/>
</dbReference>
<dbReference type="CDD" id="cd00761">
    <property type="entry name" value="Glyco_tranf_GTA_type"/>
    <property type="match status" value="1"/>
</dbReference>
<reference evidence="3" key="1">
    <citation type="journal article" date="2019" name="Int. J. Syst. Evol. Microbiol.">
        <title>The Global Catalogue of Microorganisms (GCM) 10K type strain sequencing project: providing services to taxonomists for standard genome sequencing and annotation.</title>
        <authorList>
            <consortium name="The Broad Institute Genomics Platform"/>
            <consortium name="The Broad Institute Genome Sequencing Center for Infectious Disease"/>
            <person name="Wu L."/>
            <person name="Ma J."/>
        </authorList>
    </citation>
    <scope>NUCLEOTIDE SEQUENCE [LARGE SCALE GENOMIC DNA]</scope>
    <source>
        <strain evidence="3">KCTC 23707</strain>
    </source>
</reference>
<dbReference type="RefSeq" id="WP_345100175.1">
    <property type="nucleotide sequence ID" value="NZ_BAABGS010000074.1"/>
</dbReference>
<sequence>MASVDVVIPCYQYGRFLPEAVISVLSQGVPDLRILIIDNASTDGSADVARKLAELQPEIHVSLHTVNQGSTASYNEGIDWARADYFLLLDADDMLAPGALRRALRIMEQNRKVAFTHGIETHAVDGVVTPPPTADDDDTGDGWQVTDGWKFIEQLCRTPVNIVGANTVIRRTSVQKAAGHYRETLPYTDDLEMWLRLATFGDVAVTPHVQAIRRIHAQQRSERYRNAQLLDFRERERAFFSFFEHEGGVHPGRRALEQQVRRELGKHAYWSALSHYFRGKKQVAAELMAFSRERRGRAGLLPPLDWLFRMNNPIGRVREVLQEAMLQRQRP</sequence>
<keyword evidence="3" id="KW-1185">Reference proteome</keyword>
<dbReference type="InterPro" id="IPR029044">
    <property type="entry name" value="Nucleotide-diphossugar_trans"/>
</dbReference>
<comment type="caution">
    <text evidence="2">The sequence shown here is derived from an EMBL/GenBank/DDBJ whole genome shotgun (WGS) entry which is preliminary data.</text>
</comment>
<dbReference type="EMBL" id="JBHUIR010000017">
    <property type="protein sequence ID" value="MFD2258920.1"/>
    <property type="molecule type" value="Genomic_DNA"/>
</dbReference>
<proteinExistence type="predicted"/>
<dbReference type="PANTHER" id="PTHR43685">
    <property type="entry name" value="GLYCOSYLTRANSFERASE"/>
    <property type="match status" value="1"/>
</dbReference>
<name>A0ABW5DE09_9HYPH</name>
<dbReference type="Gene3D" id="3.90.550.10">
    <property type="entry name" value="Spore Coat Polysaccharide Biosynthesis Protein SpsA, Chain A"/>
    <property type="match status" value="1"/>
</dbReference>
<dbReference type="InterPro" id="IPR001173">
    <property type="entry name" value="Glyco_trans_2-like"/>
</dbReference>
<organism evidence="2 3">
    <name type="scientific">Chelativorans composti</name>
    <dbReference type="NCBI Taxonomy" id="768533"/>
    <lineage>
        <taxon>Bacteria</taxon>
        <taxon>Pseudomonadati</taxon>
        <taxon>Pseudomonadota</taxon>
        <taxon>Alphaproteobacteria</taxon>
        <taxon>Hyphomicrobiales</taxon>
        <taxon>Phyllobacteriaceae</taxon>
        <taxon>Chelativorans</taxon>
    </lineage>
</organism>
<evidence type="ECO:0000259" key="1">
    <source>
        <dbReference type="Pfam" id="PF00535"/>
    </source>
</evidence>